<feature type="compositionally biased region" description="Polar residues" evidence="1">
    <location>
        <begin position="572"/>
        <end position="585"/>
    </location>
</feature>
<evidence type="ECO:0000313" key="2">
    <source>
        <dbReference type="EMBL" id="CDR46083.1"/>
    </source>
</evidence>
<dbReference type="AlphaFoldDB" id="A0A061BDX9"/>
<accession>A0A061BDX9</accession>
<name>A0A061BDX9_CYBFA</name>
<dbReference type="EMBL" id="LK052906">
    <property type="protein sequence ID" value="CDR46083.1"/>
    <property type="molecule type" value="Genomic_DNA"/>
</dbReference>
<feature type="region of interest" description="Disordered" evidence="1">
    <location>
        <begin position="562"/>
        <end position="601"/>
    </location>
</feature>
<evidence type="ECO:0000256" key="1">
    <source>
        <dbReference type="SAM" id="MobiDB-lite"/>
    </source>
</evidence>
<sequence length="684" mass="77877">MLYVVSRCMRNTFLWNDTGETEEHTINGASYPSMEDFHELVKGSSDQLIFNAIFIICPDIPTLEETVGAMKQHMTRDSILLVDCQFGVLLEDIVHSVVPKSLCLGTFCESDVWFDAAENVFHSSDKDKDVVVHLGYSGSRQNFKGSRVDTLEHSSISKHPGLISLICLLKDHLKICLTAPGTEFTRLVWETCITKTLDLVCIAMGTLDRQEILNRGTPVYVLRNAMNELTSLLHLETGKPSIIRVPDPSSDILLADIVQEWLSQAKPYKCHLISSLLQGLENYCLLLLFRFLQIADTRSLQSSTLEFIYALLTPRLVAIPRDPTYIAALEYQQTDKEKHPLLTYQDIYVPSKDLPLSTQPDMFEFPEYMYGQGMLELIEADEPAVKAPTTILQQSITQLSVEAEPPVRKSVSLPELATLDTFERLVLAANSVISGPHPNISFKGPGKTRQQSIPFDHALDITYNANDDMQRHVVYRDQDRPKCTSRDFFLKRGSQWFPEGTAFDVEMDNELFNADTEIEDEFETAAQFPVSPYPRPISKHGVHLNYDRRLLYLIQRLPRKCEGDKNNGTGGESQSHSQPEETPSPSLHEDTERQSNAEAPDSYITELQKMRLARSFKPSYLEKQGEHMQKQRLEARSKRANLNWEVQFTDVAGRDSIDWVRASRFMPLLKKRPTRKDPYMGEYE</sequence>
<organism evidence="2">
    <name type="scientific">Cyberlindnera fabianii</name>
    <name type="common">Yeast</name>
    <name type="synonym">Hansenula fabianii</name>
    <dbReference type="NCBI Taxonomy" id="36022"/>
    <lineage>
        <taxon>Eukaryota</taxon>
        <taxon>Fungi</taxon>
        <taxon>Dikarya</taxon>
        <taxon>Ascomycota</taxon>
        <taxon>Saccharomycotina</taxon>
        <taxon>Saccharomycetes</taxon>
        <taxon>Phaffomycetales</taxon>
        <taxon>Phaffomycetaceae</taxon>
        <taxon>Cyberlindnera</taxon>
    </lineage>
</organism>
<protein>
    <submittedName>
        <fullName evidence="2">CYFA0S21e02355g1_1</fullName>
    </submittedName>
</protein>
<proteinExistence type="predicted"/>
<reference evidence="2" key="1">
    <citation type="journal article" date="2014" name="Genome Announc.">
        <title>Genome sequence of the yeast Cyberlindnera fabianii (Hansenula fabianii).</title>
        <authorList>
            <person name="Freel K.C."/>
            <person name="Sarilar V."/>
            <person name="Neuveglise C."/>
            <person name="Devillers H."/>
            <person name="Friedrich A."/>
            <person name="Schacherer J."/>
        </authorList>
    </citation>
    <scope>NUCLEOTIDE SEQUENCE</scope>
    <source>
        <strain evidence="2">YJS4271</strain>
    </source>
</reference>
<gene>
    <name evidence="2" type="ORF">CYFA0S_21e02355g</name>
</gene>